<dbReference type="Proteomes" id="UP000230518">
    <property type="component" value="Unassembled WGS sequence"/>
</dbReference>
<sequence length="101" mass="11184">MAKPTKDCMNCELWILIKENPDDVNEAVATIGRFNLSESAKNVLKTSELNARFFASGERSCSESQFSSKGRDSCPVPGEFVPRGGVRTLSLREKVAKILKF</sequence>
<name>A0A2M7XNG6_9BACT</name>
<reference evidence="2" key="1">
    <citation type="submission" date="2017-09" db="EMBL/GenBank/DDBJ databases">
        <title>Depth-based differentiation of microbial function through sediment-hosted aquifers and enrichment of novel symbionts in the deep terrestrial subsurface.</title>
        <authorList>
            <person name="Probst A.J."/>
            <person name="Ladd B."/>
            <person name="Jarett J.K."/>
            <person name="Geller-Mcgrath D.E."/>
            <person name="Sieber C.M.K."/>
            <person name="Emerson J.B."/>
            <person name="Anantharaman K."/>
            <person name="Thomas B.C."/>
            <person name="Malmstrom R."/>
            <person name="Stieglmeier M."/>
            <person name="Klingl A."/>
            <person name="Woyke T."/>
            <person name="Ryan C.M."/>
            <person name="Banfield J.F."/>
        </authorList>
    </citation>
    <scope>NUCLEOTIDE SEQUENCE [LARGE SCALE GENOMIC DNA]</scope>
</reference>
<accession>A0A2M7XNG6</accession>
<protein>
    <submittedName>
        <fullName evidence="1">Uncharacterized protein</fullName>
    </submittedName>
</protein>
<comment type="caution">
    <text evidence="1">The sequence shown here is derived from an EMBL/GenBank/DDBJ whole genome shotgun (WGS) entry which is preliminary data.</text>
</comment>
<evidence type="ECO:0000313" key="1">
    <source>
        <dbReference type="EMBL" id="PJA50952.1"/>
    </source>
</evidence>
<dbReference type="AlphaFoldDB" id="A0A2M7XNG6"/>
<dbReference type="EMBL" id="PFWO01000045">
    <property type="protein sequence ID" value="PJA50952.1"/>
    <property type="molecule type" value="Genomic_DNA"/>
</dbReference>
<organism evidence="1 2">
    <name type="scientific">Candidatus Shapirobacteria bacterium CG_4_9_14_3_um_filter_36_12</name>
    <dbReference type="NCBI Taxonomy" id="1974877"/>
    <lineage>
        <taxon>Bacteria</taxon>
        <taxon>Candidatus Shapironibacteriota</taxon>
    </lineage>
</organism>
<proteinExistence type="predicted"/>
<evidence type="ECO:0000313" key="2">
    <source>
        <dbReference type="Proteomes" id="UP000230518"/>
    </source>
</evidence>
<gene>
    <name evidence="1" type="ORF">CO168_02390</name>
</gene>